<sequence>MQRYRSRSLLSAFVLSFSAACSLPPDHPEETTGDIGQPLRVTPPSVAGGAVLGSGYAVDRRAFTGTCLSGEVRYAGGSSGGLGLTRVDGAWQLASDVGVEEGPAAFAPAMDNLAARFVTTAESTASRQSVTYGYRVQGKSAVLVNGVPTQAALDAKAEGAEAVKQACGTEFVSEVQLGAGLWVNVGVDYLDRSAMDAFRRSLEAKVRAGFESGEAFHLEEPGSAKSAHVTISAYQLGGDPKKLGSMFAQSQCQTGDNVPADSSGVAKKCIATTTCSLSAPQDCNDALARVRGYAYTSFPKQIENLSYDIHAPTGAAVLAYVTRSYREAGYSNIVDEESPVTPPGVASARVQLHQRLRDLARDRARVETLLGTAFRLTSEERTAFDATHRNILNQMVETGRVLRTCYSRLGECEAAETALAERFKGPDYRYDLESLVKAPGFFEYCSGFEPSVESTKTLDAIRDQLGARGLSCEMAADKLAVATSLDLHAKGLVDIRPLRGATSLQALNLRQNQLRSLASFPALPRLARLNVAYNRLVNVEPLTALPALVSVKIQGNNEIEDLSPLDRIPTLQTKIKTDADVCRLERAEVLAAGMISDQEYAIYERRNWGPDYNRTGDRGSGIDLWIPCARVAPDLPAGLAP</sequence>
<dbReference type="InterPro" id="IPR001611">
    <property type="entry name" value="Leu-rich_rpt"/>
</dbReference>
<evidence type="ECO:0000256" key="1">
    <source>
        <dbReference type="ARBA" id="ARBA00022614"/>
    </source>
</evidence>
<proteinExistence type="predicted"/>
<dbReference type="EMBL" id="CP089982">
    <property type="protein sequence ID" value="WXA94183.1"/>
    <property type="molecule type" value="Genomic_DNA"/>
</dbReference>
<dbReference type="PROSITE" id="PS51450">
    <property type="entry name" value="LRR"/>
    <property type="match status" value="1"/>
</dbReference>
<dbReference type="PANTHER" id="PTHR46652">
    <property type="entry name" value="LEUCINE-RICH REPEAT AND IQ DOMAIN-CONTAINING PROTEIN 1-RELATED"/>
    <property type="match status" value="1"/>
</dbReference>
<evidence type="ECO:0000313" key="4">
    <source>
        <dbReference type="EMBL" id="WXA94183.1"/>
    </source>
</evidence>
<reference evidence="4 5" key="1">
    <citation type="submission" date="2021-12" db="EMBL/GenBank/DDBJ databases">
        <title>Discovery of the Pendulisporaceae a myxobacterial family with distinct sporulation behavior and unique specialized metabolism.</title>
        <authorList>
            <person name="Garcia R."/>
            <person name="Popoff A."/>
            <person name="Bader C.D."/>
            <person name="Loehr J."/>
            <person name="Walesch S."/>
            <person name="Walt C."/>
            <person name="Boldt J."/>
            <person name="Bunk B."/>
            <person name="Haeckl F.J.F.P.J."/>
            <person name="Gunesch A.P."/>
            <person name="Birkelbach J."/>
            <person name="Nuebel U."/>
            <person name="Pietschmann T."/>
            <person name="Bach T."/>
            <person name="Mueller R."/>
        </authorList>
    </citation>
    <scope>NUCLEOTIDE SEQUENCE [LARGE SCALE GENOMIC DNA]</scope>
    <source>
        <strain evidence="4 5">MSr12523</strain>
    </source>
</reference>
<dbReference type="Proteomes" id="UP001379533">
    <property type="component" value="Chromosome"/>
</dbReference>
<keyword evidence="5" id="KW-1185">Reference proteome</keyword>
<accession>A0ABZ2K663</accession>
<protein>
    <submittedName>
        <fullName evidence="4">Uncharacterized protein</fullName>
    </submittedName>
</protein>
<organism evidence="4 5">
    <name type="scientific">Pendulispora brunnea</name>
    <dbReference type="NCBI Taxonomy" id="2905690"/>
    <lineage>
        <taxon>Bacteria</taxon>
        <taxon>Pseudomonadati</taxon>
        <taxon>Myxococcota</taxon>
        <taxon>Myxococcia</taxon>
        <taxon>Myxococcales</taxon>
        <taxon>Sorangiineae</taxon>
        <taxon>Pendulisporaceae</taxon>
        <taxon>Pendulispora</taxon>
    </lineage>
</organism>
<dbReference type="PANTHER" id="PTHR46652:SF3">
    <property type="entry name" value="LEUCINE-RICH REPEAT-CONTAINING PROTEIN 9"/>
    <property type="match status" value="1"/>
</dbReference>
<dbReference type="SUPFAM" id="SSF52058">
    <property type="entry name" value="L domain-like"/>
    <property type="match status" value="1"/>
</dbReference>
<keyword evidence="3" id="KW-0732">Signal</keyword>
<name>A0ABZ2K663_9BACT</name>
<dbReference type="RefSeq" id="WP_394844785.1">
    <property type="nucleotide sequence ID" value="NZ_CP089982.1"/>
</dbReference>
<evidence type="ECO:0000256" key="3">
    <source>
        <dbReference type="SAM" id="SignalP"/>
    </source>
</evidence>
<keyword evidence="2" id="KW-0677">Repeat</keyword>
<evidence type="ECO:0000313" key="5">
    <source>
        <dbReference type="Proteomes" id="UP001379533"/>
    </source>
</evidence>
<feature type="chain" id="PRO_5046370878" evidence="3">
    <location>
        <begin position="23"/>
        <end position="641"/>
    </location>
</feature>
<dbReference type="InterPro" id="IPR032675">
    <property type="entry name" value="LRR_dom_sf"/>
</dbReference>
<dbReference type="PROSITE" id="PS51257">
    <property type="entry name" value="PROKAR_LIPOPROTEIN"/>
    <property type="match status" value="1"/>
</dbReference>
<evidence type="ECO:0000256" key="2">
    <source>
        <dbReference type="ARBA" id="ARBA00022737"/>
    </source>
</evidence>
<keyword evidence="1" id="KW-0433">Leucine-rich repeat</keyword>
<feature type="signal peptide" evidence="3">
    <location>
        <begin position="1"/>
        <end position="22"/>
    </location>
</feature>
<dbReference type="InterPro" id="IPR050836">
    <property type="entry name" value="SDS22/Internalin_LRR"/>
</dbReference>
<dbReference type="Gene3D" id="3.80.10.10">
    <property type="entry name" value="Ribonuclease Inhibitor"/>
    <property type="match status" value="1"/>
</dbReference>
<gene>
    <name evidence="4" type="ORF">LZC95_48035</name>
</gene>